<accession>A0ABY1PKJ6</accession>
<gene>
    <name evidence="2" type="ORF">SAMN06265373_11258</name>
</gene>
<evidence type="ECO:0000313" key="2">
    <source>
        <dbReference type="EMBL" id="SMP35927.1"/>
    </source>
</evidence>
<evidence type="ECO:0000313" key="3">
    <source>
        <dbReference type="Proteomes" id="UP001157961"/>
    </source>
</evidence>
<comment type="caution">
    <text evidence="2">The sequence shown here is derived from an EMBL/GenBank/DDBJ whole genome shotgun (WGS) entry which is preliminary data.</text>
</comment>
<reference evidence="2 3" key="1">
    <citation type="submission" date="2017-05" db="EMBL/GenBank/DDBJ databases">
        <authorList>
            <person name="Varghese N."/>
            <person name="Submissions S."/>
        </authorList>
    </citation>
    <scope>NUCLEOTIDE SEQUENCE [LARGE SCALE GENOMIC DNA]</scope>
    <source>
        <strain evidence="2 3">DSM 29734</strain>
    </source>
</reference>
<evidence type="ECO:0008006" key="4">
    <source>
        <dbReference type="Google" id="ProtNLM"/>
    </source>
</evidence>
<organism evidence="2 3">
    <name type="scientific">Shimia sagamensis</name>
    <dbReference type="NCBI Taxonomy" id="1566352"/>
    <lineage>
        <taxon>Bacteria</taxon>
        <taxon>Pseudomonadati</taxon>
        <taxon>Pseudomonadota</taxon>
        <taxon>Alphaproteobacteria</taxon>
        <taxon>Rhodobacterales</taxon>
        <taxon>Roseobacteraceae</taxon>
    </lineage>
</organism>
<name>A0ABY1PKJ6_9RHOB</name>
<dbReference type="PROSITE" id="PS51257">
    <property type="entry name" value="PROKAR_LIPOPROTEIN"/>
    <property type="match status" value="1"/>
</dbReference>
<dbReference type="Proteomes" id="UP001157961">
    <property type="component" value="Unassembled WGS sequence"/>
</dbReference>
<proteinExistence type="predicted"/>
<keyword evidence="1" id="KW-0732">Signal</keyword>
<keyword evidence="3" id="KW-1185">Reference proteome</keyword>
<evidence type="ECO:0000256" key="1">
    <source>
        <dbReference type="SAM" id="SignalP"/>
    </source>
</evidence>
<dbReference type="RefSeq" id="WP_283427943.1">
    <property type="nucleotide sequence ID" value="NZ_FXTY01000012.1"/>
</dbReference>
<protein>
    <recommendedName>
        <fullName evidence="4">DUF4410 domain-containing protein</fullName>
    </recommendedName>
</protein>
<sequence length="211" mass="23157">MFRLIACIAALAVLVSCTAPTKDVTDEVLDLGDFVLGHNIVVAPDIQKGPLSREADTEAFIASMKNAIDARMGAARYDGTRLVHFGVNINGYALAQKGVPLILQPKSAIIITVTAWDDRAGGKFNEEAKEIFVLESFTGSSLIASSGFSMTAEEQMANLTFNAARQIEKWMFENRACLVDDVSAADLAECWKDNKDEEMRQRLQDHKERQG</sequence>
<feature type="chain" id="PRO_5047114277" description="DUF4410 domain-containing protein" evidence="1">
    <location>
        <begin position="22"/>
        <end position="211"/>
    </location>
</feature>
<feature type="signal peptide" evidence="1">
    <location>
        <begin position="1"/>
        <end position="21"/>
    </location>
</feature>
<dbReference type="EMBL" id="FXTY01000012">
    <property type="protein sequence ID" value="SMP35927.1"/>
    <property type="molecule type" value="Genomic_DNA"/>
</dbReference>